<evidence type="ECO:0000313" key="3">
    <source>
        <dbReference type="Proteomes" id="UP000823941"/>
    </source>
</evidence>
<dbReference type="EMBL" id="JAHIBW010000018">
    <property type="protein sequence ID" value="KAG7302378.1"/>
    <property type="molecule type" value="Genomic_DNA"/>
</dbReference>
<keyword evidence="1" id="KW-0812">Transmembrane</keyword>
<name>A0ABQ7QEJ4_PLUXY</name>
<keyword evidence="1" id="KW-1133">Transmembrane helix</keyword>
<accession>A0ABQ7QEJ4</accession>
<keyword evidence="1" id="KW-0472">Membrane</keyword>
<keyword evidence="3" id="KW-1185">Reference proteome</keyword>
<gene>
    <name evidence="2" type="ORF">JYU34_013887</name>
</gene>
<feature type="transmembrane region" description="Helical" evidence="1">
    <location>
        <begin position="74"/>
        <end position="93"/>
    </location>
</feature>
<evidence type="ECO:0000313" key="2">
    <source>
        <dbReference type="EMBL" id="KAG7302378.1"/>
    </source>
</evidence>
<evidence type="ECO:0008006" key="4">
    <source>
        <dbReference type="Google" id="ProtNLM"/>
    </source>
</evidence>
<evidence type="ECO:0000256" key="1">
    <source>
        <dbReference type="SAM" id="Phobius"/>
    </source>
</evidence>
<protein>
    <recommendedName>
        <fullName evidence="4">Transmembrane protein</fullName>
    </recommendedName>
</protein>
<comment type="caution">
    <text evidence="2">The sequence shown here is derived from an EMBL/GenBank/DDBJ whole genome shotgun (WGS) entry which is preliminary data.</text>
</comment>
<feature type="transmembrane region" description="Helical" evidence="1">
    <location>
        <begin position="99"/>
        <end position="119"/>
    </location>
</feature>
<feature type="transmembrane region" description="Helical" evidence="1">
    <location>
        <begin position="47"/>
        <end position="67"/>
    </location>
</feature>
<proteinExistence type="predicted"/>
<organism evidence="2 3">
    <name type="scientific">Plutella xylostella</name>
    <name type="common">Diamondback moth</name>
    <name type="synonym">Plutella maculipennis</name>
    <dbReference type="NCBI Taxonomy" id="51655"/>
    <lineage>
        <taxon>Eukaryota</taxon>
        <taxon>Metazoa</taxon>
        <taxon>Ecdysozoa</taxon>
        <taxon>Arthropoda</taxon>
        <taxon>Hexapoda</taxon>
        <taxon>Insecta</taxon>
        <taxon>Pterygota</taxon>
        <taxon>Neoptera</taxon>
        <taxon>Endopterygota</taxon>
        <taxon>Lepidoptera</taxon>
        <taxon>Glossata</taxon>
        <taxon>Ditrysia</taxon>
        <taxon>Yponomeutoidea</taxon>
        <taxon>Plutellidae</taxon>
        <taxon>Plutella</taxon>
    </lineage>
</organism>
<reference evidence="2 3" key="1">
    <citation type="submission" date="2021-06" db="EMBL/GenBank/DDBJ databases">
        <title>A haploid diamondback moth (Plutella xylostella L.) genome assembly resolves 31 chromosomes and identifies a diamide resistance mutation.</title>
        <authorList>
            <person name="Ward C.M."/>
            <person name="Perry K.D."/>
            <person name="Baker G."/>
            <person name="Powis K."/>
            <person name="Heckel D.G."/>
            <person name="Baxter S.W."/>
        </authorList>
    </citation>
    <scope>NUCLEOTIDE SEQUENCE [LARGE SCALE GENOMIC DNA]</scope>
    <source>
        <strain evidence="2 3">LV</strain>
        <tissue evidence="2">Single pupa</tissue>
    </source>
</reference>
<dbReference type="Proteomes" id="UP000823941">
    <property type="component" value="Chromosome 18"/>
</dbReference>
<feature type="transmembrane region" description="Helical" evidence="1">
    <location>
        <begin position="21"/>
        <end position="41"/>
    </location>
</feature>
<sequence>MCPRIPHCGCTSVRIGCLIYGYLNIGYSLASIIFFAVGSSAHQMGGIGGMVSNTVVHIILVVGLHMYIKLIVKIYEIFLWVLVAVVLVLMVVALVALEWLWAVGMLLLAVFFCVVNLFIRSAYLEIKEEAD</sequence>